<dbReference type="InterPro" id="IPR006907">
    <property type="entry name" value="DLG5_N"/>
</dbReference>
<accession>A0ABM1UCH9</accession>
<name>A0ABM1UCH9_MICOH</name>
<dbReference type="Proteomes" id="UP000694915">
    <property type="component" value="Chromosome 21"/>
</dbReference>
<gene>
    <name evidence="4" type="primary">LOC113457209</name>
</gene>
<dbReference type="RefSeq" id="XP_026639691.1">
    <property type="nucleotide sequence ID" value="XM_026783890.1"/>
</dbReference>
<organism evidence="3 4">
    <name type="scientific">Microtus ochrogaster</name>
    <name type="common">Prairie vole</name>
    <dbReference type="NCBI Taxonomy" id="79684"/>
    <lineage>
        <taxon>Eukaryota</taxon>
        <taxon>Metazoa</taxon>
        <taxon>Chordata</taxon>
        <taxon>Craniata</taxon>
        <taxon>Vertebrata</taxon>
        <taxon>Euteleostomi</taxon>
        <taxon>Mammalia</taxon>
        <taxon>Eutheria</taxon>
        <taxon>Euarchontoglires</taxon>
        <taxon>Glires</taxon>
        <taxon>Rodentia</taxon>
        <taxon>Myomorpha</taxon>
        <taxon>Muroidea</taxon>
        <taxon>Cricetidae</taxon>
        <taxon>Arvicolinae</taxon>
        <taxon>Microtus</taxon>
    </lineage>
</organism>
<sequence length="352" mass="40970">MEERSRGEQEEKRDMCMGSTKPWSAYGVLWRTVIGRFPASEEKPVLCTVTPHLVQSPAALLRDAMPFGSAGKTSISTSVTEQEQNMNKVDELTLQLQMMTNERNELRAVLANYTNNDLNNRLKSELEELKIDHQKEMSELEKFHKEIRESSYKSKKLTEQINSYRTLHSRLLGEWTQMKEKVGMLNKDKRKLKAEQIFLQESCEETRRLCEDAHEKIYNLWSKQQQEQQRLEKHLHSLLKPKELVTQQKDSAGKLQHHFTESQMRSEHLQHELEETTAQEESLLQMELLQQEHYVPAPLKRTEKAGGSQRHLEGMTFYSPGSRPPLKKPHPFCCEFSIEENINLPSEDPAAI</sequence>
<proteinExistence type="predicted"/>
<evidence type="ECO:0000313" key="3">
    <source>
        <dbReference type="Proteomes" id="UP000694915"/>
    </source>
</evidence>
<evidence type="ECO:0000256" key="1">
    <source>
        <dbReference type="SAM" id="Coils"/>
    </source>
</evidence>
<feature type="coiled-coil region" evidence="1">
    <location>
        <begin position="89"/>
        <end position="146"/>
    </location>
</feature>
<dbReference type="Pfam" id="PF04822">
    <property type="entry name" value="Takusan"/>
    <property type="match status" value="1"/>
</dbReference>
<keyword evidence="3" id="KW-1185">Reference proteome</keyword>
<protein>
    <submittedName>
        <fullName evidence="4">Uncharacterized protein LOC113457209</fullName>
    </submittedName>
</protein>
<reference evidence="4" key="1">
    <citation type="submission" date="2025-08" db="UniProtKB">
        <authorList>
            <consortium name="RefSeq"/>
        </authorList>
    </citation>
    <scope>IDENTIFICATION</scope>
</reference>
<evidence type="ECO:0000259" key="2">
    <source>
        <dbReference type="Pfam" id="PF04822"/>
    </source>
</evidence>
<keyword evidence="1" id="KW-0175">Coiled coil</keyword>
<dbReference type="GeneID" id="113457209"/>
<dbReference type="PANTHER" id="PTHR21558">
    <property type="entry name" value="SPEER/SPETEX"/>
    <property type="match status" value="1"/>
</dbReference>
<feature type="domain" description="Disks large homolog 5 N-terminal" evidence="2">
    <location>
        <begin position="72"/>
        <end position="150"/>
    </location>
</feature>
<evidence type="ECO:0000313" key="4">
    <source>
        <dbReference type="RefSeq" id="XP_026639691.1"/>
    </source>
</evidence>